<dbReference type="Pfam" id="PF21922">
    <property type="entry name" value="PBP_dimer_2"/>
    <property type="match status" value="1"/>
</dbReference>
<dbReference type="SUPFAM" id="SSF56519">
    <property type="entry name" value="Penicillin binding protein dimerisation domain"/>
    <property type="match status" value="1"/>
</dbReference>
<dbReference type="InterPro" id="IPR050515">
    <property type="entry name" value="Beta-lactam/transpept"/>
</dbReference>
<evidence type="ECO:0000313" key="5">
    <source>
        <dbReference type="Proteomes" id="UP000018300"/>
    </source>
</evidence>
<evidence type="ECO:0000259" key="2">
    <source>
        <dbReference type="Pfam" id="PF00905"/>
    </source>
</evidence>
<feature type="domain" description="Penicillin binding protein A dimerisation" evidence="3">
    <location>
        <begin position="61"/>
        <end position="140"/>
    </location>
</feature>
<dbReference type="InterPro" id="IPR054120">
    <property type="entry name" value="PBPA_dimer"/>
</dbReference>
<evidence type="ECO:0000256" key="1">
    <source>
        <dbReference type="SAM" id="Phobius"/>
    </source>
</evidence>
<dbReference type="GO" id="GO:0005886">
    <property type="term" value="C:plasma membrane"/>
    <property type="evidence" value="ECO:0007669"/>
    <property type="project" value="TreeGrafter"/>
</dbReference>
<dbReference type="Gene3D" id="3.40.710.10">
    <property type="entry name" value="DD-peptidase/beta-lactamase superfamily"/>
    <property type="match status" value="1"/>
</dbReference>
<dbReference type="GO" id="GO:0071972">
    <property type="term" value="F:peptidoglycan L,D-transpeptidase activity"/>
    <property type="evidence" value="ECO:0007669"/>
    <property type="project" value="TreeGrafter"/>
</dbReference>
<name>R5LZS7_9FIRM</name>
<comment type="caution">
    <text evidence="4">The sequence shown here is derived from an EMBL/GenBank/DDBJ whole genome shotgun (WGS) entry which is preliminary data.</text>
</comment>
<proteinExistence type="predicted"/>
<dbReference type="PANTHER" id="PTHR30627">
    <property type="entry name" value="PEPTIDOGLYCAN D,D-TRANSPEPTIDASE"/>
    <property type="match status" value="1"/>
</dbReference>
<gene>
    <name evidence="4" type="ORF">BN569_01359</name>
</gene>
<feature type="domain" description="Penicillin-binding protein transpeptidase" evidence="2">
    <location>
        <begin position="161"/>
        <end position="468"/>
    </location>
</feature>
<dbReference type="GO" id="GO:0008658">
    <property type="term" value="F:penicillin binding"/>
    <property type="evidence" value="ECO:0007669"/>
    <property type="project" value="InterPro"/>
</dbReference>
<dbReference type="Gene3D" id="3.90.1310.10">
    <property type="entry name" value="Penicillin-binding protein 2a (Domain 2)"/>
    <property type="match status" value="1"/>
</dbReference>
<evidence type="ECO:0000313" key="4">
    <source>
        <dbReference type="EMBL" id="CCY78492.1"/>
    </source>
</evidence>
<dbReference type="Pfam" id="PF00905">
    <property type="entry name" value="Transpeptidase"/>
    <property type="match status" value="1"/>
</dbReference>
<sequence length="475" mass="52763">MKKKLENRKNNKSIIVSTLIFVITFIAMAGYLIYFNLTQAESIINNSYNKRQGVLSRRTIRGSILSDDKTKLAVTNVDDDGNETRYYPYSGLFSHTIGYLNNGGYGLESLYGYYMLHSNQNFFEQIGNDLSGNRNTGDNVVTTLNVGLQKACYDALGSNRGAVIVMEPSTGKILAMVSKPDFDPNTLAANWSQITGEGSDSVLVNRATQGLYPPGSTFKLITMLEYLREHKNDYGQYHYICDGTYELGNNTINCVRTTAHGDVDLFSSLAVSCNCSFINIGLSLDLDRYKKTAEKMLFNKELPTNLEYNKSRFVLNGESSEWDIAQTSFGQGKTVITPFHLALITCTIANNGTLMEPYLVSSVESTNGMIVKKFKEEKYDTLITEKEASLLKKGMEQVVKDSFSWLFGGVEYTLAAKSGSAQYGTEGYEHSLYASFSPADNPEIAVVAVVEGGPQRNTTAAEVTKQIYDYYYSNK</sequence>
<keyword evidence="1" id="KW-0472">Membrane</keyword>
<dbReference type="Proteomes" id="UP000018300">
    <property type="component" value="Unassembled WGS sequence"/>
</dbReference>
<dbReference type="AlphaFoldDB" id="R5LZS7"/>
<dbReference type="InterPro" id="IPR012338">
    <property type="entry name" value="Beta-lactam/transpept-like"/>
</dbReference>
<organism evidence="4 5">
    <name type="scientific">Eshraghiella crossota CAG:259</name>
    <dbReference type="NCBI Taxonomy" id="1263062"/>
    <lineage>
        <taxon>Bacteria</taxon>
        <taxon>Bacillati</taxon>
        <taxon>Bacillota</taxon>
        <taxon>Clostridia</taxon>
        <taxon>Lachnospirales</taxon>
        <taxon>Lachnospiraceae</taxon>
        <taxon>Eshraghiella</taxon>
    </lineage>
</organism>
<accession>R5LZS7</accession>
<keyword evidence="1" id="KW-0812">Transmembrane</keyword>
<keyword evidence="1" id="KW-1133">Transmembrane helix</keyword>
<evidence type="ECO:0000259" key="3">
    <source>
        <dbReference type="Pfam" id="PF21922"/>
    </source>
</evidence>
<dbReference type="InterPro" id="IPR001460">
    <property type="entry name" value="PCN-bd_Tpept"/>
</dbReference>
<dbReference type="PANTHER" id="PTHR30627:SF24">
    <property type="entry name" value="PENICILLIN-BINDING PROTEIN 4B"/>
    <property type="match status" value="1"/>
</dbReference>
<reference evidence="4" key="1">
    <citation type="submission" date="2012-11" db="EMBL/GenBank/DDBJ databases">
        <title>Dependencies among metagenomic species, viruses, plasmids and units of genetic variation.</title>
        <authorList>
            <person name="Nielsen H.B."/>
            <person name="Almeida M."/>
            <person name="Juncker A.S."/>
            <person name="Rasmussen S."/>
            <person name="Li J."/>
            <person name="Sunagawa S."/>
            <person name="Plichta D."/>
            <person name="Gautier L."/>
            <person name="Le Chatelier E."/>
            <person name="Peletier E."/>
            <person name="Bonde I."/>
            <person name="Nielsen T."/>
            <person name="Manichanh C."/>
            <person name="Arumugam M."/>
            <person name="Batto J."/>
            <person name="Santos M.B.Q.D."/>
            <person name="Blom N."/>
            <person name="Borruel N."/>
            <person name="Burgdorf K.S."/>
            <person name="Boumezbeur F."/>
            <person name="Casellas F."/>
            <person name="Dore J."/>
            <person name="Guarner F."/>
            <person name="Hansen T."/>
            <person name="Hildebrand F."/>
            <person name="Kaas R.S."/>
            <person name="Kennedy S."/>
            <person name="Kristiansen K."/>
            <person name="Kultima J.R."/>
            <person name="Leonard P."/>
            <person name="Levenez F."/>
            <person name="Lund O."/>
            <person name="Moumen B."/>
            <person name="Le Paslier D."/>
            <person name="Pons N."/>
            <person name="Pedersen O."/>
            <person name="Prifti E."/>
            <person name="Qin J."/>
            <person name="Raes J."/>
            <person name="Tap J."/>
            <person name="Tims S."/>
            <person name="Ussery D.W."/>
            <person name="Yamada T."/>
            <person name="MetaHit consortium"/>
            <person name="Renault P."/>
            <person name="Sicheritz-Ponten T."/>
            <person name="Bork P."/>
            <person name="Wang J."/>
            <person name="Brunak S."/>
            <person name="Ehrlich S.D."/>
        </authorList>
    </citation>
    <scope>NUCLEOTIDE SEQUENCE [LARGE SCALE GENOMIC DNA]</scope>
</reference>
<dbReference type="SUPFAM" id="SSF56601">
    <property type="entry name" value="beta-lactamase/transpeptidase-like"/>
    <property type="match status" value="1"/>
</dbReference>
<dbReference type="EMBL" id="CAYU010000107">
    <property type="protein sequence ID" value="CCY78492.1"/>
    <property type="molecule type" value="Genomic_DNA"/>
</dbReference>
<protein>
    <submittedName>
        <fullName evidence="4">Putative penicillin-binding protein</fullName>
    </submittedName>
</protein>
<dbReference type="GO" id="GO:0071555">
    <property type="term" value="P:cell wall organization"/>
    <property type="evidence" value="ECO:0007669"/>
    <property type="project" value="TreeGrafter"/>
</dbReference>
<feature type="transmembrane region" description="Helical" evidence="1">
    <location>
        <begin position="12"/>
        <end position="34"/>
    </location>
</feature>
<dbReference type="InterPro" id="IPR036138">
    <property type="entry name" value="PBP_dimer_sf"/>
</dbReference>